<dbReference type="Proteomes" id="UP000729357">
    <property type="component" value="Unassembled WGS sequence"/>
</dbReference>
<dbReference type="EMBL" id="JAHFXS010002708">
    <property type="protein sequence ID" value="KAG9971125.1"/>
    <property type="molecule type" value="Genomic_DNA"/>
</dbReference>
<evidence type="ECO:0000313" key="1">
    <source>
        <dbReference type="EMBL" id="KAG9971125.1"/>
    </source>
</evidence>
<feature type="non-terminal residue" evidence="1">
    <location>
        <position position="214"/>
    </location>
</feature>
<dbReference type="AlphaFoldDB" id="A0A9P8JMN7"/>
<proteinExistence type="predicted"/>
<accession>A0A9P8JMN7</accession>
<reference evidence="1" key="2">
    <citation type="submission" date="2021-08" db="EMBL/GenBank/DDBJ databases">
        <authorList>
            <person name="Gostincar C."/>
            <person name="Sun X."/>
            <person name="Song Z."/>
            <person name="Gunde-Cimerman N."/>
        </authorList>
    </citation>
    <scope>NUCLEOTIDE SEQUENCE</scope>
    <source>
        <strain evidence="1">EXF-9298</strain>
    </source>
</reference>
<comment type="caution">
    <text evidence="1">The sequence shown here is derived from an EMBL/GenBank/DDBJ whole genome shotgun (WGS) entry which is preliminary data.</text>
</comment>
<sequence length="214" mass="23518">TSYGGQNGNRHAKLDHVVKKRLVSGSTTETPKLAHFSPDLLILDALEYKREALPLMLASTCIALTRGHVARLRGRNAADDSAVQGMHISELRCGKFYRAFILSMASFQPIVLAFRARSTDVLDSLMADLCLFDFSGCFNDVQCREGIDFPSLLVNDILLFAKARIKEVEKASLGIGCCTIFEDSIETGLVRLTRPVIGSLCATRVGTYVLECEK</sequence>
<name>A0A9P8JMN7_AURME</name>
<organism evidence="1 2">
    <name type="scientific">Aureobasidium melanogenum</name>
    <name type="common">Aureobasidium pullulans var. melanogenum</name>
    <dbReference type="NCBI Taxonomy" id="46634"/>
    <lineage>
        <taxon>Eukaryota</taxon>
        <taxon>Fungi</taxon>
        <taxon>Dikarya</taxon>
        <taxon>Ascomycota</taxon>
        <taxon>Pezizomycotina</taxon>
        <taxon>Dothideomycetes</taxon>
        <taxon>Dothideomycetidae</taxon>
        <taxon>Dothideales</taxon>
        <taxon>Saccotheciaceae</taxon>
        <taxon>Aureobasidium</taxon>
    </lineage>
</organism>
<feature type="non-terminal residue" evidence="1">
    <location>
        <position position="1"/>
    </location>
</feature>
<gene>
    <name evidence="1" type="ORF">KCU98_g14061</name>
</gene>
<reference evidence="1" key="1">
    <citation type="journal article" date="2021" name="J Fungi (Basel)">
        <title>Virulence traits and population genomics of the black yeast Aureobasidium melanogenum.</title>
        <authorList>
            <person name="Cernosa A."/>
            <person name="Sun X."/>
            <person name="Gostincar C."/>
            <person name="Fang C."/>
            <person name="Gunde-Cimerman N."/>
            <person name="Song Z."/>
        </authorList>
    </citation>
    <scope>NUCLEOTIDE SEQUENCE</scope>
    <source>
        <strain evidence="1">EXF-9298</strain>
    </source>
</reference>
<protein>
    <submittedName>
        <fullName evidence="1">Uncharacterized protein</fullName>
    </submittedName>
</protein>
<evidence type="ECO:0000313" key="2">
    <source>
        <dbReference type="Proteomes" id="UP000729357"/>
    </source>
</evidence>
<keyword evidence="2" id="KW-1185">Reference proteome</keyword>